<keyword evidence="1" id="KW-1185">Reference proteome</keyword>
<dbReference type="PANTHER" id="PTHR46371">
    <property type="entry name" value="OS04G0464100 PROTEIN"/>
    <property type="match status" value="1"/>
</dbReference>
<gene>
    <name evidence="2" type="primary">LOC109724987</name>
</gene>
<dbReference type="Gene3D" id="3.30.70.100">
    <property type="match status" value="1"/>
</dbReference>
<reference evidence="1" key="1">
    <citation type="journal article" date="2015" name="Nat. Genet.">
        <title>The pineapple genome and the evolution of CAM photosynthesis.</title>
        <authorList>
            <person name="Ming R."/>
            <person name="VanBuren R."/>
            <person name="Wai C.M."/>
            <person name="Tang H."/>
            <person name="Schatz M.C."/>
            <person name="Bowers J.E."/>
            <person name="Lyons E."/>
            <person name="Wang M.L."/>
            <person name="Chen J."/>
            <person name="Biggers E."/>
            <person name="Zhang J."/>
            <person name="Huang L."/>
            <person name="Zhang L."/>
            <person name="Miao W."/>
            <person name="Zhang J."/>
            <person name="Ye Z."/>
            <person name="Miao C."/>
            <person name="Lin Z."/>
            <person name="Wang H."/>
            <person name="Zhou H."/>
            <person name="Yim W.C."/>
            <person name="Priest H.D."/>
            <person name="Zheng C."/>
            <person name="Woodhouse M."/>
            <person name="Edger P.P."/>
            <person name="Guyot R."/>
            <person name="Guo H.B."/>
            <person name="Guo H."/>
            <person name="Zheng G."/>
            <person name="Singh R."/>
            <person name="Sharma A."/>
            <person name="Min X."/>
            <person name="Zheng Y."/>
            <person name="Lee H."/>
            <person name="Gurtowski J."/>
            <person name="Sedlazeck F.J."/>
            <person name="Harkess A."/>
            <person name="McKain M.R."/>
            <person name="Liao Z."/>
            <person name="Fang J."/>
            <person name="Liu J."/>
            <person name="Zhang X."/>
            <person name="Zhang Q."/>
            <person name="Hu W."/>
            <person name="Qin Y."/>
            <person name="Wang K."/>
            <person name="Chen L.Y."/>
            <person name="Shirley N."/>
            <person name="Lin Y.R."/>
            <person name="Liu L.Y."/>
            <person name="Hernandez A.G."/>
            <person name="Wright C.L."/>
            <person name="Bulone V."/>
            <person name="Tuskan G.A."/>
            <person name="Heath K."/>
            <person name="Zee F."/>
            <person name="Moore P.H."/>
            <person name="Sunkar R."/>
            <person name="Leebens-Mack J.H."/>
            <person name="Mockler T."/>
            <person name="Bennetzen J.L."/>
            <person name="Freeling M."/>
            <person name="Sankoff D."/>
            <person name="Paterson A.H."/>
            <person name="Zhu X."/>
            <person name="Yang X."/>
            <person name="Smith J.A."/>
            <person name="Cushman J.C."/>
            <person name="Paull R.E."/>
            <person name="Yu Q."/>
        </authorList>
    </citation>
    <scope>NUCLEOTIDE SEQUENCE [LARGE SCALE GENOMIC DNA]</scope>
    <source>
        <strain evidence="1">cv. F153</strain>
    </source>
</reference>
<dbReference type="AlphaFoldDB" id="A0A6P5GP94"/>
<evidence type="ECO:0000313" key="2">
    <source>
        <dbReference type="RefSeq" id="XP_020109602.1"/>
    </source>
</evidence>
<evidence type="ECO:0000313" key="1">
    <source>
        <dbReference type="Proteomes" id="UP000515123"/>
    </source>
</evidence>
<reference evidence="2" key="2">
    <citation type="submission" date="2025-08" db="UniProtKB">
        <authorList>
            <consortium name="RefSeq"/>
        </authorList>
    </citation>
    <scope>IDENTIFICATION</scope>
    <source>
        <tissue evidence="2">Leaf</tissue>
    </source>
</reference>
<dbReference type="RefSeq" id="XP_020109602.1">
    <property type="nucleotide sequence ID" value="XM_020254013.1"/>
</dbReference>
<organism evidence="1 2">
    <name type="scientific">Ananas comosus</name>
    <name type="common">Pineapple</name>
    <name type="synonym">Ananas ananas</name>
    <dbReference type="NCBI Taxonomy" id="4615"/>
    <lineage>
        <taxon>Eukaryota</taxon>
        <taxon>Viridiplantae</taxon>
        <taxon>Streptophyta</taxon>
        <taxon>Embryophyta</taxon>
        <taxon>Tracheophyta</taxon>
        <taxon>Spermatophyta</taxon>
        <taxon>Magnoliopsida</taxon>
        <taxon>Liliopsida</taxon>
        <taxon>Poales</taxon>
        <taxon>Bromeliaceae</taxon>
        <taxon>Bromelioideae</taxon>
        <taxon>Ananas</taxon>
    </lineage>
</organism>
<dbReference type="OrthoDB" id="692882at2759"/>
<name>A0A6P5GP94_ANACO</name>
<dbReference type="InterPro" id="IPR044296">
    <property type="entry name" value="HIPP46"/>
</dbReference>
<dbReference type="Proteomes" id="UP000515123">
    <property type="component" value="Linkage group 19"/>
</dbReference>
<accession>A0A6P5GP94</accession>
<sequence length="120" mass="13673">MVKQKMVLKVSMEDPKRRSKALQIATRFIGVISASLEGDRIVVVGEGVDSIELTTALRKRMSYAELISVAPVEAKKEESKQPEAKIVQSAVPLPYHNFTVLPPYPYFTQDYTYDPYRIFY</sequence>
<protein>
    <submittedName>
        <fullName evidence="2">Uncharacterized protein LOC109724987</fullName>
    </submittedName>
</protein>
<proteinExistence type="predicted"/>
<dbReference type="GeneID" id="109724987"/>